<dbReference type="GO" id="GO:0016740">
    <property type="term" value="F:transferase activity"/>
    <property type="evidence" value="ECO:0007669"/>
    <property type="project" value="UniProtKB-KW"/>
</dbReference>
<dbReference type="InterPro" id="IPR021047">
    <property type="entry name" value="Mannosyltransferase_CMT1"/>
</dbReference>
<dbReference type="STRING" id="690307.A0A1L9WQZ9"/>
<sequence length="413" mass="47058">MITPLASSKTGPRWVPRRRYGFRRRVALLVGLGLVIWTMLQVLSIHHHIALVDARPPPPLPSDRIFIASTHWNNERILRSHWNDAVVDLVRTIGSENVFVSVLESGSWDDSKGALRELDTRLDRLGVRRNITLSDTTHQDEISAPPGHDGWIKTPRGRTELRRIPYLARLRNWTLQPLEDLARQGITFDKVLFLNDVVFTVDDVATLLNTNDGVYGAACSLDFSKPPLYYDTFALRDSQGDEHVMQTWPYFRSANSRRALINMEPVPVRSCWNGMVVMPAAPFVSSPPLRFRAVPDSLSLSHLEGSECCLIHADNPLSQLHGVYLNPQVRVGYNPEAYAAVHSTRAWFSLQNLAVALWENRIRRWTTSSYFKMQVVRSRVAKWEKDHPQQRESGDFCLINEMQVLVANGWAHV</sequence>
<organism evidence="1 2">
    <name type="scientific">Aspergillus aculeatus (strain ATCC 16872 / CBS 172.66 / WB 5094)</name>
    <dbReference type="NCBI Taxonomy" id="690307"/>
    <lineage>
        <taxon>Eukaryota</taxon>
        <taxon>Fungi</taxon>
        <taxon>Dikarya</taxon>
        <taxon>Ascomycota</taxon>
        <taxon>Pezizomycotina</taxon>
        <taxon>Eurotiomycetes</taxon>
        <taxon>Eurotiomycetidae</taxon>
        <taxon>Eurotiales</taxon>
        <taxon>Aspergillaceae</taxon>
        <taxon>Aspergillus</taxon>
        <taxon>Aspergillus subgen. Circumdati</taxon>
    </lineage>
</organism>
<dbReference type="VEuPathDB" id="FungiDB:ASPACDRAFT_31412"/>
<evidence type="ECO:0000313" key="1">
    <source>
        <dbReference type="EMBL" id="OJJ98467.1"/>
    </source>
</evidence>
<protein>
    <submittedName>
        <fullName evidence="1">Glycosyltransferase family 69 protein</fullName>
    </submittedName>
</protein>
<evidence type="ECO:0000313" key="2">
    <source>
        <dbReference type="Proteomes" id="UP000184546"/>
    </source>
</evidence>
<dbReference type="OrthoDB" id="262547at2759"/>
<dbReference type="RefSeq" id="XP_020054807.1">
    <property type="nucleotide sequence ID" value="XM_020199813.1"/>
</dbReference>
<dbReference type="GeneID" id="30973627"/>
<dbReference type="EMBL" id="KV878980">
    <property type="protein sequence ID" value="OJJ98467.1"/>
    <property type="molecule type" value="Genomic_DNA"/>
</dbReference>
<dbReference type="AlphaFoldDB" id="A0A1L9WQZ9"/>
<reference evidence="2" key="1">
    <citation type="journal article" date="2017" name="Genome Biol.">
        <title>Comparative genomics reveals high biological diversity and specific adaptations in the industrially and medically important fungal genus Aspergillus.</title>
        <authorList>
            <person name="de Vries R.P."/>
            <person name="Riley R."/>
            <person name="Wiebenga A."/>
            <person name="Aguilar-Osorio G."/>
            <person name="Amillis S."/>
            <person name="Uchima C.A."/>
            <person name="Anderluh G."/>
            <person name="Asadollahi M."/>
            <person name="Askin M."/>
            <person name="Barry K."/>
            <person name="Battaglia E."/>
            <person name="Bayram O."/>
            <person name="Benocci T."/>
            <person name="Braus-Stromeyer S.A."/>
            <person name="Caldana C."/>
            <person name="Canovas D."/>
            <person name="Cerqueira G.C."/>
            <person name="Chen F."/>
            <person name="Chen W."/>
            <person name="Choi C."/>
            <person name="Clum A."/>
            <person name="Dos Santos R.A."/>
            <person name="Damasio A.R."/>
            <person name="Diallinas G."/>
            <person name="Emri T."/>
            <person name="Fekete E."/>
            <person name="Flipphi M."/>
            <person name="Freyberg S."/>
            <person name="Gallo A."/>
            <person name="Gournas C."/>
            <person name="Habgood R."/>
            <person name="Hainaut M."/>
            <person name="Harispe M.L."/>
            <person name="Henrissat B."/>
            <person name="Hilden K.S."/>
            <person name="Hope R."/>
            <person name="Hossain A."/>
            <person name="Karabika E."/>
            <person name="Karaffa L."/>
            <person name="Karanyi Z."/>
            <person name="Krasevec N."/>
            <person name="Kuo A."/>
            <person name="Kusch H."/>
            <person name="LaButti K."/>
            <person name="Lagendijk E.L."/>
            <person name="Lapidus A."/>
            <person name="Levasseur A."/>
            <person name="Lindquist E."/>
            <person name="Lipzen A."/>
            <person name="Logrieco A.F."/>
            <person name="MacCabe A."/>
            <person name="Maekelae M.R."/>
            <person name="Malavazi I."/>
            <person name="Melin P."/>
            <person name="Meyer V."/>
            <person name="Mielnichuk N."/>
            <person name="Miskei M."/>
            <person name="Molnar A.P."/>
            <person name="Mule G."/>
            <person name="Ngan C.Y."/>
            <person name="Orejas M."/>
            <person name="Orosz E."/>
            <person name="Ouedraogo J.P."/>
            <person name="Overkamp K.M."/>
            <person name="Park H.-S."/>
            <person name="Perrone G."/>
            <person name="Piumi F."/>
            <person name="Punt P.J."/>
            <person name="Ram A.F."/>
            <person name="Ramon A."/>
            <person name="Rauscher S."/>
            <person name="Record E."/>
            <person name="Riano-Pachon D.M."/>
            <person name="Robert V."/>
            <person name="Roehrig J."/>
            <person name="Ruller R."/>
            <person name="Salamov A."/>
            <person name="Salih N.S."/>
            <person name="Samson R.A."/>
            <person name="Sandor E."/>
            <person name="Sanguinetti M."/>
            <person name="Schuetze T."/>
            <person name="Sepcic K."/>
            <person name="Shelest E."/>
            <person name="Sherlock G."/>
            <person name="Sophianopoulou V."/>
            <person name="Squina F.M."/>
            <person name="Sun H."/>
            <person name="Susca A."/>
            <person name="Todd R.B."/>
            <person name="Tsang A."/>
            <person name="Unkles S.E."/>
            <person name="van de Wiele N."/>
            <person name="van Rossen-Uffink D."/>
            <person name="Oliveira J.V."/>
            <person name="Vesth T.C."/>
            <person name="Visser J."/>
            <person name="Yu J.-H."/>
            <person name="Zhou M."/>
            <person name="Andersen M.R."/>
            <person name="Archer D.B."/>
            <person name="Baker S.E."/>
            <person name="Benoit I."/>
            <person name="Brakhage A.A."/>
            <person name="Braus G.H."/>
            <person name="Fischer R."/>
            <person name="Frisvad J.C."/>
            <person name="Goldman G.H."/>
            <person name="Houbraken J."/>
            <person name="Oakley B."/>
            <person name="Pocsi I."/>
            <person name="Scazzocchio C."/>
            <person name="Seiboth B."/>
            <person name="vanKuyk P.A."/>
            <person name="Wortman J."/>
            <person name="Dyer P.S."/>
            <person name="Grigoriev I.V."/>
        </authorList>
    </citation>
    <scope>NUCLEOTIDE SEQUENCE [LARGE SCALE GENOMIC DNA]</scope>
    <source>
        <strain evidence="2">ATCC 16872 / CBS 172.66 / WB 5094</strain>
    </source>
</reference>
<dbReference type="Proteomes" id="UP000184546">
    <property type="component" value="Unassembled WGS sequence"/>
</dbReference>
<dbReference type="PANTHER" id="PTHR34144:SF7">
    <property type="entry name" value="EXPORT PROTEIN (CAP59), PUTATIVE (AFU_ORTHOLOGUE AFUA_7G05020)-RELATED"/>
    <property type="match status" value="1"/>
</dbReference>
<accession>A0A1L9WQZ9</accession>
<dbReference type="Pfam" id="PF11735">
    <property type="entry name" value="CAP59_mtransfer"/>
    <property type="match status" value="1"/>
</dbReference>
<name>A0A1L9WQZ9_ASPA1</name>
<dbReference type="PANTHER" id="PTHR34144">
    <property type="entry name" value="CHROMOSOME 8, WHOLE GENOME SHOTGUN SEQUENCE"/>
    <property type="match status" value="1"/>
</dbReference>
<keyword evidence="2" id="KW-1185">Reference proteome</keyword>
<keyword evidence="1" id="KW-0808">Transferase</keyword>
<gene>
    <name evidence="1" type="ORF">ASPACDRAFT_31412</name>
</gene>
<dbReference type="OMA" id="YIASMHW"/>
<proteinExistence type="predicted"/>